<dbReference type="STRING" id="1448308.A0A2T2PAZ4"/>
<evidence type="ECO:0000256" key="5">
    <source>
        <dbReference type="ARBA" id="ARBA00023004"/>
    </source>
</evidence>
<dbReference type="Proteomes" id="UP000240883">
    <property type="component" value="Unassembled WGS sequence"/>
</dbReference>
<evidence type="ECO:0000256" key="1">
    <source>
        <dbReference type="ARBA" id="ARBA00001971"/>
    </source>
</evidence>
<dbReference type="PANTHER" id="PTHR24305:SF210">
    <property type="entry name" value="CYTOCHROME P450 MONOOXYGENASE ASQL-RELATED"/>
    <property type="match status" value="1"/>
</dbReference>
<keyword evidence="8" id="KW-0812">Transmembrane</keyword>
<feature type="transmembrane region" description="Helical" evidence="8">
    <location>
        <begin position="26"/>
        <end position="47"/>
    </location>
</feature>
<protein>
    <submittedName>
        <fullName evidence="9">Benzoate 4-monooxygenase cytochrome P450</fullName>
    </submittedName>
</protein>
<comment type="similarity">
    <text evidence="2 7">Belongs to the cytochrome P450 family.</text>
</comment>
<keyword evidence="5 6" id="KW-0408">Iron</keyword>
<keyword evidence="4 6" id="KW-0479">Metal-binding</keyword>
<dbReference type="AlphaFoldDB" id="A0A2T2PAZ4"/>
<dbReference type="Pfam" id="PF00067">
    <property type="entry name" value="p450"/>
    <property type="match status" value="1"/>
</dbReference>
<organism evidence="9 10">
    <name type="scientific">Corynespora cassiicola Philippines</name>
    <dbReference type="NCBI Taxonomy" id="1448308"/>
    <lineage>
        <taxon>Eukaryota</taxon>
        <taxon>Fungi</taxon>
        <taxon>Dikarya</taxon>
        <taxon>Ascomycota</taxon>
        <taxon>Pezizomycotina</taxon>
        <taxon>Dothideomycetes</taxon>
        <taxon>Pleosporomycetidae</taxon>
        <taxon>Pleosporales</taxon>
        <taxon>Corynesporascaceae</taxon>
        <taxon>Corynespora</taxon>
    </lineage>
</organism>
<sequence length="521" mass="59332">MGIETIDTQPRLNVEKSYFAEKPGTLIAGVLALSVLTLVTQTIYSLYFHPLSKYPGPFLSRATELAYWHAWLTGDLVYYIQKIHDQYGETVRISPSRISTLQPQAWKDIHGHKTGGKKAFAMKDPSFYVPNIRGNNSLLSTFDDSAHGKLRKIFTHGFSDRALKLQEDLIRAHVDKLIENIRRETEKDTEAKIDAVKMYNCTTFDIIGELAFGEHLGLLDNSELNDWVKHITGSLESSAFRALFLEYSLLGRIATWITPKSVIEEEEAMYRYTSDLVEKRMAKGKVTEKNDFWTLVLAQHDSGSLDVEDVKANADLFMVAGSETTATMLSGLTYILLMNPDKMEKLVKEIRGSFQSESELTIENIARLKYLSACFDESLRLYPATPLGPPRVVVNGGGVLNGEFIPEGTRVSVAQYAAYRSPLNFKDPLLFVPERWITDDPQSEKYASDRRDVFQPFSYGPRNCIGKNLALHEMRLIAVKMLWHFDLELCEESRGTFFNQKTFWALWEKPPLWVRAKAVRR</sequence>
<keyword evidence="7" id="KW-0560">Oxidoreductase</keyword>
<comment type="cofactor">
    <cofactor evidence="1 6">
        <name>heme</name>
        <dbReference type="ChEBI" id="CHEBI:30413"/>
    </cofactor>
</comment>
<dbReference type="PRINTS" id="PR00385">
    <property type="entry name" value="P450"/>
</dbReference>
<dbReference type="Gene3D" id="1.10.630.10">
    <property type="entry name" value="Cytochrome P450"/>
    <property type="match status" value="1"/>
</dbReference>
<gene>
    <name evidence="9" type="ORF">BS50DRAFT_670922</name>
</gene>
<evidence type="ECO:0000256" key="7">
    <source>
        <dbReference type="RuleBase" id="RU000461"/>
    </source>
</evidence>
<keyword evidence="3 6" id="KW-0349">Heme</keyword>
<evidence type="ECO:0000256" key="3">
    <source>
        <dbReference type="ARBA" id="ARBA00022617"/>
    </source>
</evidence>
<dbReference type="InterPro" id="IPR036396">
    <property type="entry name" value="Cyt_P450_sf"/>
</dbReference>
<dbReference type="OrthoDB" id="1470350at2759"/>
<name>A0A2T2PAZ4_CORCC</name>
<keyword evidence="10" id="KW-1185">Reference proteome</keyword>
<dbReference type="PRINTS" id="PR00463">
    <property type="entry name" value="EP450I"/>
</dbReference>
<dbReference type="GO" id="GO:0004497">
    <property type="term" value="F:monooxygenase activity"/>
    <property type="evidence" value="ECO:0007669"/>
    <property type="project" value="UniProtKB-KW"/>
</dbReference>
<dbReference type="PROSITE" id="PS00086">
    <property type="entry name" value="CYTOCHROME_P450"/>
    <property type="match status" value="1"/>
</dbReference>
<dbReference type="SUPFAM" id="SSF48264">
    <property type="entry name" value="Cytochrome P450"/>
    <property type="match status" value="1"/>
</dbReference>
<evidence type="ECO:0000256" key="2">
    <source>
        <dbReference type="ARBA" id="ARBA00010617"/>
    </source>
</evidence>
<dbReference type="PANTHER" id="PTHR24305">
    <property type="entry name" value="CYTOCHROME P450"/>
    <property type="match status" value="1"/>
</dbReference>
<dbReference type="GO" id="GO:0020037">
    <property type="term" value="F:heme binding"/>
    <property type="evidence" value="ECO:0007669"/>
    <property type="project" value="InterPro"/>
</dbReference>
<accession>A0A2T2PAZ4</accession>
<keyword evidence="8" id="KW-1133">Transmembrane helix</keyword>
<dbReference type="InterPro" id="IPR017972">
    <property type="entry name" value="Cyt_P450_CS"/>
</dbReference>
<evidence type="ECO:0000256" key="8">
    <source>
        <dbReference type="SAM" id="Phobius"/>
    </source>
</evidence>
<dbReference type="InterPro" id="IPR002401">
    <property type="entry name" value="Cyt_P450_E_grp-I"/>
</dbReference>
<dbReference type="GO" id="GO:0005506">
    <property type="term" value="F:iron ion binding"/>
    <property type="evidence" value="ECO:0007669"/>
    <property type="project" value="InterPro"/>
</dbReference>
<feature type="binding site" description="axial binding residue" evidence="6">
    <location>
        <position position="464"/>
    </location>
    <ligand>
        <name>heme</name>
        <dbReference type="ChEBI" id="CHEBI:30413"/>
    </ligand>
    <ligandPart>
        <name>Fe</name>
        <dbReference type="ChEBI" id="CHEBI:18248"/>
    </ligandPart>
</feature>
<keyword evidence="7 9" id="KW-0503">Monooxygenase</keyword>
<dbReference type="CDD" id="cd11058">
    <property type="entry name" value="CYP60B-like"/>
    <property type="match status" value="1"/>
</dbReference>
<evidence type="ECO:0000256" key="6">
    <source>
        <dbReference type="PIRSR" id="PIRSR602401-1"/>
    </source>
</evidence>
<keyword evidence="8" id="KW-0472">Membrane</keyword>
<dbReference type="InterPro" id="IPR001128">
    <property type="entry name" value="Cyt_P450"/>
</dbReference>
<evidence type="ECO:0000313" key="10">
    <source>
        <dbReference type="Proteomes" id="UP000240883"/>
    </source>
</evidence>
<reference evidence="9 10" key="1">
    <citation type="journal article" date="2018" name="Front. Microbiol.">
        <title>Genome-Wide Analysis of Corynespora cassiicola Leaf Fall Disease Putative Effectors.</title>
        <authorList>
            <person name="Lopez D."/>
            <person name="Ribeiro S."/>
            <person name="Label P."/>
            <person name="Fumanal B."/>
            <person name="Venisse J.S."/>
            <person name="Kohler A."/>
            <person name="de Oliveira R.R."/>
            <person name="Labutti K."/>
            <person name="Lipzen A."/>
            <person name="Lail K."/>
            <person name="Bauer D."/>
            <person name="Ohm R.A."/>
            <person name="Barry K.W."/>
            <person name="Spatafora J."/>
            <person name="Grigoriev I.V."/>
            <person name="Martin F.M."/>
            <person name="Pujade-Renaud V."/>
        </authorList>
    </citation>
    <scope>NUCLEOTIDE SEQUENCE [LARGE SCALE GENOMIC DNA]</scope>
    <source>
        <strain evidence="9 10">Philippines</strain>
    </source>
</reference>
<dbReference type="GO" id="GO:0016705">
    <property type="term" value="F:oxidoreductase activity, acting on paired donors, with incorporation or reduction of molecular oxygen"/>
    <property type="evidence" value="ECO:0007669"/>
    <property type="project" value="InterPro"/>
</dbReference>
<dbReference type="InterPro" id="IPR050121">
    <property type="entry name" value="Cytochrome_P450_monoxygenase"/>
</dbReference>
<proteinExistence type="inferred from homology"/>
<evidence type="ECO:0000313" key="9">
    <source>
        <dbReference type="EMBL" id="PSN74548.1"/>
    </source>
</evidence>
<evidence type="ECO:0000256" key="4">
    <source>
        <dbReference type="ARBA" id="ARBA00022723"/>
    </source>
</evidence>
<dbReference type="EMBL" id="KZ678128">
    <property type="protein sequence ID" value="PSN74548.1"/>
    <property type="molecule type" value="Genomic_DNA"/>
</dbReference>